<dbReference type="Proteomes" id="UP000593567">
    <property type="component" value="Unassembled WGS sequence"/>
</dbReference>
<dbReference type="Gene3D" id="1.10.220.100">
    <property type="entry name" value="conserved c-terminal region of ge- 1"/>
    <property type="match status" value="1"/>
</dbReference>
<evidence type="ECO:0000256" key="2">
    <source>
        <dbReference type="ARBA" id="ARBA00022490"/>
    </source>
</evidence>
<keyword evidence="2" id="KW-0963">Cytoplasm</keyword>
<comment type="caution">
    <text evidence="8">The sequence shown here is derived from an EMBL/GenBank/DDBJ whole genome shotgun (WGS) entry which is preliminary data.</text>
</comment>
<organism evidence="8 9">
    <name type="scientific">Bugula neritina</name>
    <name type="common">Brown bryozoan</name>
    <name type="synonym">Sertularia neritina</name>
    <dbReference type="NCBI Taxonomy" id="10212"/>
    <lineage>
        <taxon>Eukaryota</taxon>
        <taxon>Metazoa</taxon>
        <taxon>Spiralia</taxon>
        <taxon>Lophotrochozoa</taxon>
        <taxon>Bryozoa</taxon>
        <taxon>Gymnolaemata</taxon>
        <taxon>Cheilostomatida</taxon>
        <taxon>Flustrina</taxon>
        <taxon>Buguloidea</taxon>
        <taxon>Bugulidae</taxon>
        <taxon>Bugula</taxon>
    </lineage>
</organism>
<dbReference type="PANTHER" id="PTHR15598">
    <property type="entry name" value="ENHANCER OF MRNA-DECAPPING PROTEIN 4"/>
    <property type="match status" value="1"/>
</dbReference>
<sequence length="915" mass="97847">MCKSLYTVCSDQDLKNTGGLVFRRYWHVKDPPLPFFVKSSQVSGEACVNLSTRKQLVDVSDSEDEEDDEETDEKNGLSLKRGLSVHLTAVQPKNLQDMYVTFTPETCTIGESSTYSDSLSSIAHPVDGLSDLSTTTAQSKDLAASHNTLTAPGDILDVPVDLTSSLNELSLSLGATRQGETPSPGTAEEKKEAVTTPTPVLLTPEAFTSCSTNAINSQLDSLISPASAHSSLTHITHLHDNSSLAAGPAAALFQAGSASTVSSMTLTPKSSVGEELSTSTPDAAALPQSPTSAPLPSSKESTPLAAEDTAKQLEELFGSSLSSSGRVVAGPSLSSIPILTEADILKQTPPTSHPTTDNASSPKAPLASAPNHKPSGSRGSSPVALTYDTKIWPQPPQPPFGNEPELSESTDESDESDSSGGTPSPDQVTTDDELNVKDIEQEVAQEDAAAAAAAVRSVARSEKAEGKESVPPYANQLHEQVTSQLKELKSSILSLNEIMLSQGRDLHLLKNRGNSQQSMEKLSKQMQSLSNSISTKLEQNMSSMKREQKQMQERSVSQSVSKLSQELRGMVEKSVTNEIRKSVLPALSQLVEPVKADLHNVMAEKLTAADRTMKESLNKLVSSQATIDKVGQAVGLVVQDVMQTSHRDALAQQVLPSFDSSMRSAFSQLNSAFAEGMKTYMEQVHTNTDQVRTKQMNTQSVVTASCEAAVDSLAQTSQDLQGQLMTAQIVGEVRNVIKQEVSLALEGQQMALSGQLEALRSAAATPAPSSSDTAIVKAQLERLVTMKDYEGAFKQALDAVNLSILIYLLGKLPDSSLVFADPCPLSQPLLLSLIQQLSVGLLSPNSQLDLLFDYLSDAIMNLDPHDPVTIQNLGIVTDVKDKLSEFMLKNPKSEHSRTVAAIEKSIKLLIRYASP</sequence>
<keyword evidence="5" id="KW-0175">Coiled coil</keyword>
<accession>A0A7J7KA40</accession>
<keyword evidence="3" id="KW-0853">WD repeat</keyword>
<feature type="region of interest" description="Disordered" evidence="6">
    <location>
        <begin position="264"/>
        <end position="306"/>
    </location>
</feature>
<feature type="compositionally biased region" description="Acidic residues" evidence="6">
    <location>
        <begin position="405"/>
        <end position="417"/>
    </location>
</feature>
<dbReference type="InterPro" id="IPR045152">
    <property type="entry name" value="EDC4-like"/>
</dbReference>
<dbReference type="GO" id="GO:0031087">
    <property type="term" value="P:deadenylation-independent decapping of nuclear-transcribed mRNA"/>
    <property type="evidence" value="ECO:0007669"/>
    <property type="project" value="InterPro"/>
</dbReference>
<keyword evidence="4" id="KW-0677">Repeat</keyword>
<feature type="compositionally biased region" description="Low complexity" evidence="6">
    <location>
        <begin position="359"/>
        <end position="370"/>
    </location>
</feature>
<feature type="compositionally biased region" description="Polar residues" evidence="6">
    <location>
        <begin position="348"/>
        <end position="358"/>
    </location>
</feature>
<dbReference type="Pfam" id="PF21289">
    <property type="entry name" value="EDC4_C"/>
    <property type="match status" value="1"/>
</dbReference>
<feature type="region of interest" description="Disordered" evidence="6">
    <location>
        <begin position="174"/>
        <end position="196"/>
    </location>
</feature>
<dbReference type="InterPro" id="IPR049404">
    <property type="entry name" value="EDC4_C"/>
</dbReference>
<feature type="compositionally biased region" description="Acidic residues" evidence="6">
    <location>
        <begin position="60"/>
        <end position="72"/>
    </location>
</feature>
<evidence type="ECO:0000256" key="6">
    <source>
        <dbReference type="SAM" id="MobiDB-lite"/>
    </source>
</evidence>
<evidence type="ECO:0000256" key="5">
    <source>
        <dbReference type="SAM" id="Coils"/>
    </source>
</evidence>
<comment type="subcellular location">
    <subcellularLocation>
        <location evidence="1">Cytoplasm</location>
    </subcellularLocation>
</comment>
<evidence type="ECO:0000259" key="7">
    <source>
        <dbReference type="Pfam" id="PF21289"/>
    </source>
</evidence>
<feature type="compositionally biased region" description="Polar residues" evidence="6">
    <location>
        <begin position="264"/>
        <end position="281"/>
    </location>
</feature>
<dbReference type="InterPro" id="IPR044938">
    <property type="entry name" value="EDC4_C_sf"/>
</dbReference>
<evidence type="ECO:0000256" key="3">
    <source>
        <dbReference type="ARBA" id="ARBA00022574"/>
    </source>
</evidence>
<dbReference type="GO" id="GO:0000932">
    <property type="term" value="C:P-body"/>
    <property type="evidence" value="ECO:0007669"/>
    <property type="project" value="TreeGrafter"/>
</dbReference>
<protein>
    <submittedName>
        <fullName evidence="8">Ge-1</fullName>
    </submittedName>
</protein>
<evidence type="ECO:0000256" key="1">
    <source>
        <dbReference type="ARBA" id="ARBA00004496"/>
    </source>
</evidence>
<proteinExistence type="predicted"/>
<dbReference type="EMBL" id="VXIV02000946">
    <property type="protein sequence ID" value="KAF6035045.1"/>
    <property type="molecule type" value="Genomic_DNA"/>
</dbReference>
<keyword evidence="9" id="KW-1185">Reference proteome</keyword>
<feature type="compositionally biased region" description="Polar residues" evidence="6">
    <location>
        <begin position="288"/>
        <end position="301"/>
    </location>
</feature>
<reference evidence="8" key="1">
    <citation type="submission" date="2020-06" db="EMBL/GenBank/DDBJ databases">
        <title>Draft genome of Bugula neritina, a colonial animal packing powerful symbionts and potential medicines.</title>
        <authorList>
            <person name="Rayko M."/>
        </authorList>
    </citation>
    <scope>NUCLEOTIDE SEQUENCE [LARGE SCALE GENOMIC DNA]</scope>
    <source>
        <strain evidence="8">Kwan_BN1</strain>
    </source>
</reference>
<dbReference type="OrthoDB" id="21128at2759"/>
<gene>
    <name evidence="8" type="ORF">EB796_006641</name>
</gene>
<evidence type="ECO:0000313" key="8">
    <source>
        <dbReference type="EMBL" id="KAF6035045.1"/>
    </source>
</evidence>
<evidence type="ECO:0000313" key="9">
    <source>
        <dbReference type="Proteomes" id="UP000593567"/>
    </source>
</evidence>
<feature type="domain" description="Enhancer of mRNA-decapping protein 4 C-terminal" evidence="7">
    <location>
        <begin position="782"/>
        <end position="899"/>
    </location>
</feature>
<name>A0A7J7KA40_BUGNE</name>
<feature type="region of interest" description="Disordered" evidence="6">
    <location>
        <begin position="58"/>
        <end position="77"/>
    </location>
</feature>
<feature type="coiled-coil region" evidence="5">
    <location>
        <begin position="519"/>
        <end position="554"/>
    </location>
</feature>
<feature type="region of interest" description="Disordered" evidence="6">
    <location>
        <begin position="346"/>
        <end position="430"/>
    </location>
</feature>
<evidence type="ECO:0000256" key="4">
    <source>
        <dbReference type="ARBA" id="ARBA00022737"/>
    </source>
</evidence>
<dbReference type="AlphaFoldDB" id="A0A7J7KA40"/>
<dbReference type="PANTHER" id="PTHR15598:SF5">
    <property type="entry name" value="ENHANCER OF MRNA-DECAPPING PROTEIN 4"/>
    <property type="match status" value="1"/>
</dbReference>